<evidence type="ECO:0000256" key="4">
    <source>
        <dbReference type="ARBA" id="ARBA00022723"/>
    </source>
</evidence>
<dbReference type="PRINTS" id="PR00465">
    <property type="entry name" value="EP450IV"/>
</dbReference>
<keyword evidence="11" id="KW-1185">Reference proteome</keyword>
<dbReference type="CDD" id="cd11041">
    <property type="entry name" value="CYP503A1-like"/>
    <property type="match status" value="1"/>
</dbReference>
<comment type="similarity">
    <text evidence="3">Belongs to the cytochrome P450 family.</text>
</comment>
<dbReference type="Proteomes" id="UP000799291">
    <property type="component" value="Unassembled WGS sequence"/>
</dbReference>
<dbReference type="GO" id="GO:0016705">
    <property type="term" value="F:oxidoreductase activity, acting on paired donors, with incorporation or reduction of molecular oxygen"/>
    <property type="evidence" value="ECO:0007669"/>
    <property type="project" value="InterPro"/>
</dbReference>
<dbReference type="InterPro" id="IPR036396">
    <property type="entry name" value="Cyt_P450_sf"/>
</dbReference>
<evidence type="ECO:0000256" key="7">
    <source>
        <dbReference type="PIRSR" id="PIRSR602403-1"/>
    </source>
</evidence>
<evidence type="ECO:0000256" key="8">
    <source>
        <dbReference type="SAM" id="MobiDB-lite"/>
    </source>
</evidence>
<dbReference type="OrthoDB" id="1844152at2759"/>
<dbReference type="Gene3D" id="1.10.630.10">
    <property type="entry name" value="Cytochrome P450"/>
    <property type="match status" value="1"/>
</dbReference>
<keyword evidence="9" id="KW-0812">Transmembrane</keyword>
<dbReference type="SUPFAM" id="SSF48264">
    <property type="entry name" value="Cytochrome P450"/>
    <property type="match status" value="1"/>
</dbReference>
<dbReference type="GO" id="GO:0020037">
    <property type="term" value="F:heme binding"/>
    <property type="evidence" value="ECO:0007669"/>
    <property type="project" value="InterPro"/>
</dbReference>
<feature type="region of interest" description="Disordered" evidence="8">
    <location>
        <begin position="258"/>
        <end position="277"/>
    </location>
</feature>
<protein>
    <submittedName>
        <fullName evidence="10">Cytochrome P450</fullName>
    </submittedName>
</protein>
<keyword evidence="9" id="KW-0472">Membrane</keyword>
<dbReference type="Pfam" id="PF00067">
    <property type="entry name" value="p450"/>
    <property type="match status" value="1"/>
</dbReference>
<sequence length="518" mass="58159">MLSTSYAIIVFVGLLVAWLGRRYSAQKPFRSLPRVGIDPGWFGQRRRAAQTQFYEHGQKLLEQGYAEYKDTPYMIQTCDDERLVVPDKFIEELKNLPDTQLSFKEQLLDRFMGGYTKMDAVRGSDYHREIVRGPLTKSLGNLLPRMKEEAEFALDRTLSGSSSKGTSPWPSTLIFDAIGQITSRIIVDESLSRDPTWLETIMGYTASVAVVSMTMRRLFPALRPVAYWTMECGRKLRADMFKIHGFLVPVIQARRRRVHRGNRRKEHGGKGDSEGPQDILQWLSESAEGKDAQPEQISLKILFLIVAAMHTSAITAIHALYDLCAHPEFIEELRAEATSAIEADGWSTAALLKLPKMESFLKESGRTNSAGIVSFQRHALKPVRLSNGFTIPAGTHICDAADARTRDPALYPSPLEFQPLRFLSPNTETDASSLFSSVAAGDSWFGTGRQACPGRWYASAQIKLVLCLLLLKYDFKYPEGKIERPKNWVHDEKTGPDMEQMILIKERDGRMGEGGGSS</sequence>
<dbReference type="InterPro" id="IPR001128">
    <property type="entry name" value="Cyt_P450"/>
</dbReference>
<evidence type="ECO:0000256" key="9">
    <source>
        <dbReference type="SAM" id="Phobius"/>
    </source>
</evidence>
<dbReference type="PANTHER" id="PTHR46206">
    <property type="entry name" value="CYTOCHROME P450"/>
    <property type="match status" value="1"/>
</dbReference>
<comment type="cofactor">
    <cofactor evidence="1 7">
        <name>heme</name>
        <dbReference type="ChEBI" id="CHEBI:30413"/>
    </cofactor>
</comment>
<feature type="binding site" description="axial binding residue" evidence="7">
    <location>
        <position position="452"/>
    </location>
    <ligand>
        <name>heme</name>
        <dbReference type="ChEBI" id="CHEBI:30413"/>
    </ligand>
    <ligandPart>
        <name>Fe</name>
        <dbReference type="ChEBI" id="CHEBI:18248"/>
    </ligandPart>
</feature>
<evidence type="ECO:0000256" key="1">
    <source>
        <dbReference type="ARBA" id="ARBA00001971"/>
    </source>
</evidence>
<reference evidence="10" key="1">
    <citation type="journal article" date="2020" name="Stud. Mycol.">
        <title>101 Dothideomycetes genomes: a test case for predicting lifestyles and emergence of pathogens.</title>
        <authorList>
            <person name="Haridas S."/>
            <person name="Albert R."/>
            <person name="Binder M."/>
            <person name="Bloem J."/>
            <person name="Labutti K."/>
            <person name="Salamov A."/>
            <person name="Andreopoulos B."/>
            <person name="Baker S."/>
            <person name="Barry K."/>
            <person name="Bills G."/>
            <person name="Bluhm B."/>
            <person name="Cannon C."/>
            <person name="Castanera R."/>
            <person name="Culley D."/>
            <person name="Daum C."/>
            <person name="Ezra D."/>
            <person name="Gonzalez J."/>
            <person name="Henrissat B."/>
            <person name="Kuo A."/>
            <person name="Liang C."/>
            <person name="Lipzen A."/>
            <person name="Lutzoni F."/>
            <person name="Magnuson J."/>
            <person name="Mondo S."/>
            <person name="Nolan M."/>
            <person name="Ohm R."/>
            <person name="Pangilinan J."/>
            <person name="Park H.-J."/>
            <person name="Ramirez L."/>
            <person name="Alfaro M."/>
            <person name="Sun H."/>
            <person name="Tritt A."/>
            <person name="Yoshinaga Y."/>
            <person name="Zwiers L.-H."/>
            <person name="Turgeon B."/>
            <person name="Goodwin S."/>
            <person name="Spatafora J."/>
            <person name="Crous P."/>
            <person name="Grigoriev I."/>
        </authorList>
    </citation>
    <scope>NUCLEOTIDE SEQUENCE</scope>
    <source>
        <strain evidence="10">CBS 122367</strain>
    </source>
</reference>
<evidence type="ECO:0000256" key="6">
    <source>
        <dbReference type="ARBA" id="ARBA00023004"/>
    </source>
</evidence>
<dbReference type="InterPro" id="IPR002403">
    <property type="entry name" value="Cyt_P450_E_grp-IV"/>
</dbReference>
<evidence type="ECO:0000256" key="3">
    <source>
        <dbReference type="ARBA" id="ARBA00010617"/>
    </source>
</evidence>
<keyword evidence="9" id="KW-1133">Transmembrane helix</keyword>
<dbReference type="GO" id="GO:0004497">
    <property type="term" value="F:monooxygenase activity"/>
    <property type="evidence" value="ECO:0007669"/>
    <property type="project" value="InterPro"/>
</dbReference>
<evidence type="ECO:0000256" key="2">
    <source>
        <dbReference type="ARBA" id="ARBA00004685"/>
    </source>
</evidence>
<accession>A0A6G1J736</accession>
<gene>
    <name evidence="10" type="ORF">K458DRAFT_298350</name>
</gene>
<evidence type="ECO:0000313" key="11">
    <source>
        <dbReference type="Proteomes" id="UP000799291"/>
    </source>
</evidence>
<dbReference type="PANTHER" id="PTHR46206:SF4">
    <property type="entry name" value="P450, PUTATIVE (EUROFUNG)-RELATED"/>
    <property type="match status" value="1"/>
</dbReference>
<comment type="pathway">
    <text evidence="2">Mycotoxin biosynthesis.</text>
</comment>
<organism evidence="10 11">
    <name type="scientific">Lentithecium fluviatile CBS 122367</name>
    <dbReference type="NCBI Taxonomy" id="1168545"/>
    <lineage>
        <taxon>Eukaryota</taxon>
        <taxon>Fungi</taxon>
        <taxon>Dikarya</taxon>
        <taxon>Ascomycota</taxon>
        <taxon>Pezizomycotina</taxon>
        <taxon>Dothideomycetes</taxon>
        <taxon>Pleosporomycetidae</taxon>
        <taxon>Pleosporales</taxon>
        <taxon>Massarineae</taxon>
        <taxon>Lentitheciaceae</taxon>
        <taxon>Lentithecium</taxon>
    </lineage>
</organism>
<dbReference type="EMBL" id="MU005577">
    <property type="protein sequence ID" value="KAF2686347.1"/>
    <property type="molecule type" value="Genomic_DNA"/>
</dbReference>
<feature type="transmembrane region" description="Helical" evidence="9">
    <location>
        <begin position="6"/>
        <end position="24"/>
    </location>
</feature>
<keyword evidence="5" id="KW-0560">Oxidoreductase</keyword>
<keyword evidence="4 7" id="KW-0479">Metal-binding</keyword>
<proteinExistence type="inferred from homology"/>
<evidence type="ECO:0000313" key="10">
    <source>
        <dbReference type="EMBL" id="KAF2686347.1"/>
    </source>
</evidence>
<evidence type="ECO:0000256" key="5">
    <source>
        <dbReference type="ARBA" id="ARBA00023002"/>
    </source>
</evidence>
<feature type="compositionally biased region" description="Basic residues" evidence="8">
    <location>
        <begin position="258"/>
        <end position="267"/>
    </location>
</feature>
<keyword evidence="6 7" id="KW-0408">Iron</keyword>
<name>A0A6G1J736_9PLEO</name>
<dbReference type="GO" id="GO:0005506">
    <property type="term" value="F:iron ion binding"/>
    <property type="evidence" value="ECO:0007669"/>
    <property type="project" value="InterPro"/>
</dbReference>
<dbReference type="AlphaFoldDB" id="A0A6G1J736"/>
<keyword evidence="7" id="KW-0349">Heme</keyword>